<organism evidence="2 3">
    <name type="scientific">Exophiala sideris</name>
    <dbReference type="NCBI Taxonomy" id="1016849"/>
    <lineage>
        <taxon>Eukaryota</taxon>
        <taxon>Fungi</taxon>
        <taxon>Dikarya</taxon>
        <taxon>Ascomycota</taxon>
        <taxon>Pezizomycotina</taxon>
        <taxon>Eurotiomycetes</taxon>
        <taxon>Chaetothyriomycetidae</taxon>
        <taxon>Chaetothyriales</taxon>
        <taxon>Herpotrichiellaceae</taxon>
        <taxon>Exophiala</taxon>
    </lineage>
</organism>
<gene>
    <name evidence="2" type="ORF">LTR69_007300</name>
</gene>
<protein>
    <submittedName>
        <fullName evidence="2">Uncharacterized protein</fullName>
    </submittedName>
</protein>
<accession>A0ABR0J6K0</accession>
<keyword evidence="3" id="KW-1185">Reference proteome</keyword>
<evidence type="ECO:0000313" key="3">
    <source>
        <dbReference type="Proteomes" id="UP001345691"/>
    </source>
</evidence>
<evidence type="ECO:0000256" key="1">
    <source>
        <dbReference type="SAM" id="MobiDB-lite"/>
    </source>
</evidence>
<name>A0ABR0J6K0_9EURO</name>
<reference evidence="2 3" key="1">
    <citation type="submission" date="2023-08" db="EMBL/GenBank/DDBJ databases">
        <title>Black Yeasts Isolated from many extreme environments.</title>
        <authorList>
            <person name="Coleine C."/>
            <person name="Stajich J.E."/>
            <person name="Selbmann L."/>
        </authorList>
    </citation>
    <scope>NUCLEOTIDE SEQUENCE [LARGE SCALE GENOMIC DNA]</scope>
    <source>
        <strain evidence="2 3">CCFEE 6328</strain>
    </source>
</reference>
<evidence type="ECO:0000313" key="2">
    <source>
        <dbReference type="EMBL" id="KAK5057261.1"/>
    </source>
</evidence>
<dbReference type="Proteomes" id="UP001345691">
    <property type="component" value="Unassembled WGS sequence"/>
</dbReference>
<feature type="compositionally biased region" description="Acidic residues" evidence="1">
    <location>
        <begin position="173"/>
        <end position="186"/>
    </location>
</feature>
<dbReference type="EMBL" id="JAVRRF010000016">
    <property type="protein sequence ID" value="KAK5057261.1"/>
    <property type="molecule type" value="Genomic_DNA"/>
</dbReference>
<feature type="region of interest" description="Disordered" evidence="1">
    <location>
        <begin position="162"/>
        <end position="199"/>
    </location>
</feature>
<comment type="caution">
    <text evidence="2">The sequence shown here is derived from an EMBL/GenBank/DDBJ whole genome shotgun (WGS) entry which is preliminary data.</text>
</comment>
<proteinExistence type="predicted"/>
<sequence length="199" mass="23539">MSQLNQEDLEQYPNGPLARPTSVIINYERIVTNLEIRVVFNEALATPSLFIAAEDNWTMNHVLKALERNVLQKAKTLMDCSNIEPIFFLQETVWIRDWMKVTPDQRTTFRTWWVRNCKPSLGRQTVKIEVHMGLKQRVKRFYWSIPWLDVYRPYELLEEEDESEVASNGIEMMDVDDEEEDDDDSEGFWALSTSDWLRS</sequence>